<evidence type="ECO:0000313" key="1">
    <source>
        <dbReference type="Proteomes" id="UP000887574"/>
    </source>
</evidence>
<accession>A0A915DA44</accession>
<dbReference type="Pfam" id="PF04870">
    <property type="entry name" value="Moulting_cycle"/>
    <property type="match status" value="1"/>
</dbReference>
<dbReference type="Proteomes" id="UP000887574">
    <property type="component" value="Unplaced"/>
</dbReference>
<evidence type="ECO:0000313" key="2">
    <source>
        <dbReference type="WBParaSite" id="jg17259"/>
    </source>
</evidence>
<keyword evidence="1" id="KW-1185">Reference proteome</keyword>
<protein>
    <submittedName>
        <fullName evidence="2">Uncharacterized protein</fullName>
    </submittedName>
</protein>
<dbReference type="AlphaFoldDB" id="A0A915DA44"/>
<proteinExistence type="predicted"/>
<sequence length="329" mass="36825">MRHLNEHNNKYFKALNLPLQLKSEPESAQKNVFVEEAEELVKTYFRVDSVSILSPRLFSLYPPKSGTSSGANASVNTLLSPSLLSFNQNDGFLTLPSLFKLISNNNNEVLEWLELLMEISGAGQSLDKLLIKLEPKMVDLEKRLVPAVTQAQKLENNYLDGYAMLSSEQQSLIYGNAQPKSLATEQHIEDLIFNMADLGRHSTRYRRQLEPVPPNVDIKGPEDIDEDDVGYIYVLQPWAFANRVGLGVIIEGLILSPHAFVTEIMAPELLTADVISPRAFIPTILTPQVLIARILSPSAFRAEVLSPEFLSIYTLTPRQCWLKSCLLSS</sequence>
<organism evidence="1 2">
    <name type="scientific">Ditylenchus dipsaci</name>
    <dbReference type="NCBI Taxonomy" id="166011"/>
    <lineage>
        <taxon>Eukaryota</taxon>
        <taxon>Metazoa</taxon>
        <taxon>Ecdysozoa</taxon>
        <taxon>Nematoda</taxon>
        <taxon>Chromadorea</taxon>
        <taxon>Rhabditida</taxon>
        <taxon>Tylenchina</taxon>
        <taxon>Tylenchomorpha</taxon>
        <taxon>Sphaerularioidea</taxon>
        <taxon>Anguinidae</taxon>
        <taxon>Anguininae</taxon>
        <taxon>Ditylenchus</taxon>
    </lineage>
</organism>
<dbReference type="PANTHER" id="PTHR21523:SF38">
    <property type="entry name" value="MLT-TEN (MLT-10) RELATED"/>
    <property type="match status" value="1"/>
</dbReference>
<reference evidence="2" key="1">
    <citation type="submission" date="2022-11" db="UniProtKB">
        <authorList>
            <consortium name="WormBaseParasite"/>
        </authorList>
    </citation>
    <scope>IDENTIFICATION</scope>
</reference>
<dbReference type="InterPro" id="IPR006954">
    <property type="entry name" value="Mlt-10-like"/>
</dbReference>
<name>A0A915DA44_9BILA</name>
<dbReference type="PANTHER" id="PTHR21523">
    <property type="match status" value="1"/>
</dbReference>
<dbReference type="WBParaSite" id="jg17259">
    <property type="protein sequence ID" value="jg17259"/>
    <property type="gene ID" value="jg17259"/>
</dbReference>